<evidence type="ECO:0000313" key="1">
    <source>
        <dbReference type="EMBL" id="WQG84180.1"/>
    </source>
</evidence>
<protein>
    <submittedName>
        <fullName evidence="1">Uncharacterized protein</fullName>
    </submittedName>
</protein>
<organism evidence="1 2">
    <name type="scientific">Kangiella aquimarina</name>
    <dbReference type="NCBI Taxonomy" id="261965"/>
    <lineage>
        <taxon>Bacteria</taxon>
        <taxon>Pseudomonadati</taxon>
        <taxon>Pseudomonadota</taxon>
        <taxon>Gammaproteobacteria</taxon>
        <taxon>Kangiellales</taxon>
        <taxon>Kangiellaceae</taxon>
        <taxon>Kangiella</taxon>
    </lineage>
</organism>
<gene>
    <name evidence="1" type="ORF">SR900_06790</name>
</gene>
<sequence>MKIIMLAIILLALLGAVDAKTKDYEYYSLSSGNISISVLDSKSAQLIEFGTADVTDIDVCSKEQFKVCLIMYNSITVVPNDLFKQLNTATFCEDISWQYDAYTFRVELSEGHGIHSCDDNVKQLEVAVFGKSINVIRVSVFDNEDKLVSSYLFSELKGLIAFSSFSGSEYWLSSHCGYGASEKCYSRNE</sequence>
<keyword evidence="2" id="KW-1185">Reference proteome</keyword>
<dbReference type="EMBL" id="CP140158">
    <property type="protein sequence ID" value="WQG84180.1"/>
    <property type="molecule type" value="Genomic_DNA"/>
</dbReference>
<dbReference type="Proteomes" id="UP001324185">
    <property type="component" value="Chromosome"/>
</dbReference>
<proteinExistence type="predicted"/>
<evidence type="ECO:0000313" key="2">
    <source>
        <dbReference type="Proteomes" id="UP001324185"/>
    </source>
</evidence>
<name>A0ABZ0X0U7_9GAMM</name>
<accession>A0ABZ0X0U7</accession>
<dbReference type="RefSeq" id="WP_018624637.1">
    <property type="nucleotide sequence ID" value="NZ_CP140158.1"/>
</dbReference>
<reference evidence="1 2" key="1">
    <citation type="submission" date="2023-11" db="EMBL/GenBank/DDBJ databases">
        <title>MicrobeMod: A computational toolkit for identifying prokaryotic methylation and restriction-modification with nanopore sequencing.</title>
        <authorList>
            <person name="Crits-Christoph A."/>
            <person name="Kang S.C."/>
            <person name="Lee H."/>
            <person name="Ostrov N."/>
        </authorList>
    </citation>
    <scope>NUCLEOTIDE SEQUENCE [LARGE SCALE GENOMIC DNA]</scope>
    <source>
        <strain evidence="1 2">DSMZ 16071</strain>
    </source>
</reference>